<sequence length="85" mass="9837">MRTFVREVHSLGRSQRLARPSLYVEVCPHLVLISYELFIWYDDSLLEMTGTKHTRLIRQWMAPDKITPILGVLQRRTGGKLLGNG</sequence>
<accession>A0A517N9Q6</accession>
<dbReference type="KEGG" id="rlc:K227x_22520"/>
<evidence type="ECO:0000313" key="1">
    <source>
        <dbReference type="EMBL" id="QDT03867.1"/>
    </source>
</evidence>
<reference evidence="1 2" key="1">
    <citation type="submission" date="2019-02" db="EMBL/GenBank/DDBJ databases">
        <title>Deep-cultivation of Planctomycetes and their phenomic and genomic characterization uncovers novel biology.</title>
        <authorList>
            <person name="Wiegand S."/>
            <person name="Jogler M."/>
            <person name="Boedeker C."/>
            <person name="Pinto D."/>
            <person name="Vollmers J."/>
            <person name="Rivas-Marin E."/>
            <person name="Kohn T."/>
            <person name="Peeters S.H."/>
            <person name="Heuer A."/>
            <person name="Rast P."/>
            <person name="Oberbeckmann S."/>
            <person name="Bunk B."/>
            <person name="Jeske O."/>
            <person name="Meyerdierks A."/>
            <person name="Storesund J.E."/>
            <person name="Kallscheuer N."/>
            <person name="Luecker S."/>
            <person name="Lage O.M."/>
            <person name="Pohl T."/>
            <person name="Merkel B.J."/>
            <person name="Hornburger P."/>
            <person name="Mueller R.-W."/>
            <person name="Bruemmer F."/>
            <person name="Labrenz M."/>
            <person name="Spormann A.M."/>
            <person name="Op den Camp H."/>
            <person name="Overmann J."/>
            <person name="Amann R."/>
            <person name="Jetten M.S.M."/>
            <person name="Mascher T."/>
            <person name="Medema M.H."/>
            <person name="Devos D.P."/>
            <person name="Kaster A.-K."/>
            <person name="Ovreas L."/>
            <person name="Rohde M."/>
            <person name="Galperin M.Y."/>
            <person name="Jogler C."/>
        </authorList>
    </citation>
    <scope>NUCLEOTIDE SEQUENCE [LARGE SCALE GENOMIC DNA]</scope>
    <source>
        <strain evidence="1 2">K22_7</strain>
    </source>
</reference>
<proteinExistence type="predicted"/>
<keyword evidence="2" id="KW-1185">Reference proteome</keyword>
<protein>
    <submittedName>
        <fullName evidence="1">Uncharacterized protein</fullName>
    </submittedName>
</protein>
<organism evidence="1 2">
    <name type="scientific">Rubripirellula lacrimiformis</name>
    <dbReference type="NCBI Taxonomy" id="1930273"/>
    <lineage>
        <taxon>Bacteria</taxon>
        <taxon>Pseudomonadati</taxon>
        <taxon>Planctomycetota</taxon>
        <taxon>Planctomycetia</taxon>
        <taxon>Pirellulales</taxon>
        <taxon>Pirellulaceae</taxon>
        <taxon>Rubripirellula</taxon>
    </lineage>
</organism>
<name>A0A517N9Q6_9BACT</name>
<dbReference type="Proteomes" id="UP000318538">
    <property type="component" value="Chromosome"/>
</dbReference>
<evidence type="ECO:0000313" key="2">
    <source>
        <dbReference type="Proteomes" id="UP000318538"/>
    </source>
</evidence>
<dbReference type="AlphaFoldDB" id="A0A517N9Q6"/>
<dbReference type="EMBL" id="CP036525">
    <property type="protein sequence ID" value="QDT03867.1"/>
    <property type="molecule type" value="Genomic_DNA"/>
</dbReference>
<gene>
    <name evidence="1" type="ORF">K227x_22520</name>
</gene>